<dbReference type="RefSeq" id="WP_408218904.1">
    <property type="nucleotide sequence ID" value="NZ_JAQQBZ010000036.1"/>
</dbReference>
<comment type="caution">
    <text evidence="1">The sequence shown here is derived from an EMBL/GenBank/DDBJ whole genome shotgun (WGS) entry which is preliminary data.</text>
</comment>
<reference evidence="1 2" key="1">
    <citation type="journal article" date="2024" name="Chem. Sci.">
        <title>Discovery of megapolipeptins by genome mining of a Burkholderiales bacteria collection.</title>
        <authorList>
            <person name="Paulo B.S."/>
            <person name="Recchia M.J.J."/>
            <person name="Lee S."/>
            <person name="Fergusson C.H."/>
            <person name="Romanowski S.B."/>
            <person name="Hernandez A."/>
            <person name="Krull N."/>
            <person name="Liu D.Y."/>
            <person name="Cavanagh H."/>
            <person name="Bos A."/>
            <person name="Gray C.A."/>
            <person name="Murphy B.T."/>
            <person name="Linington R.G."/>
            <person name="Eustaquio A.S."/>
        </authorList>
    </citation>
    <scope>NUCLEOTIDE SEQUENCE [LARGE SCALE GENOMIC DNA]</scope>
    <source>
        <strain evidence="1 2">RL17-335-BIF-A</strain>
    </source>
</reference>
<organism evidence="1 2">
    <name type="scientific">Paraburkholderia dilworthii</name>
    <dbReference type="NCBI Taxonomy" id="948106"/>
    <lineage>
        <taxon>Bacteria</taxon>
        <taxon>Pseudomonadati</taxon>
        <taxon>Pseudomonadota</taxon>
        <taxon>Betaproteobacteria</taxon>
        <taxon>Burkholderiales</taxon>
        <taxon>Burkholderiaceae</taxon>
        <taxon>Paraburkholderia</taxon>
    </lineage>
</organism>
<evidence type="ECO:0000313" key="1">
    <source>
        <dbReference type="EMBL" id="MFM0597832.1"/>
    </source>
</evidence>
<proteinExistence type="predicted"/>
<evidence type="ECO:0000313" key="2">
    <source>
        <dbReference type="Proteomes" id="UP001629367"/>
    </source>
</evidence>
<gene>
    <name evidence="1" type="ORF">PQQ68_32835</name>
</gene>
<name>A0ABW9DHT3_9BURK</name>
<accession>A0ABW9DHT3</accession>
<dbReference type="Proteomes" id="UP001629367">
    <property type="component" value="Unassembled WGS sequence"/>
</dbReference>
<keyword evidence="2" id="KW-1185">Reference proteome</keyword>
<protein>
    <submittedName>
        <fullName evidence="1">CHAP domain-containing protein</fullName>
    </submittedName>
</protein>
<sequence>MPWDKSAAVIYLQSHAEATSHGRCARYVREAIQRGGIMLIHTHSAYNYGASLVCAGFYPVLRGVPKKGDVVVIQPIAGHDDGHMAMYDGQIWISDFKQLHGFYPGPAYRTAQPPYKMYRHD</sequence>
<dbReference type="Gene3D" id="3.90.1720.10">
    <property type="entry name" value="endopeptidase domain like (from Nostoc punctiforme)"/>
    <property type="match status" value="1"/>
</dbReference>
<dbReference type="EMBL" id="JAQQBZ010000036">
    <property type="protein sequence ID" value="MFM0597832.1"/>
    <property type="molecule type" value="Genomic_DNA"/>
</dbReference>